<dbReference type="Gene3D" id="3.40.50.850">
    <property type="entry name" value="Isochorismatase-like"/>
    <property type="match status" value="1"/>
</dbReference>
<dbReference type="SUPFAM" id="SSF52499">
    <property type="entry name" value="Isochorismatase-like hydrolases"/>
    <property type="match status" value="1"/>
</dbReference>
<accession>X1HV93</accession>
<protein>
    <submittedName>
        <fullName evidence="1">Uncharacterized protein</fullName>
    </submittedName>
</protein>
<dbReference type="InterPro" id="IPR036380">
    <property type="entry name" value="Isochorismatase-like_sf"/>
</dbReference>
<evidence type="ECO:0000313" key="1">
    <source>
        <dbReference type="EMBL" id="GAH74071.1"/>
    </source>
</evidence>
<dbReference type="AlphaFoldDB" id="X1HV93"/>
<name>X1HV93_9ZZZZ</name>
<proteinExistence type="predicted"/>
<gene>
    <name evidence="1" type="ORF">S03H2_41967</name>
</gene>
<feature type="non-terminal residue" evidence="1">
    <location>
        <position position="231"/>
    </location>
</feature>
<reference evidence="1" key="1">
    <citation type="journal article" date="2014" name="Front. Microbiol.">
        <title>High frequency of phylogenetically diverse reductive dehalogenase-homologous genes in deep subseafloor sedimentary metagenomes.</title>
        <authorList>
            <person name="Kawai M."/>
            <person name="Futagami T."/>
            <person name="Toyoda A."/>
            <person name="Takaki Y."/>
            <person name="Nishi S."/>
            <person name="Hori S."/>
            <person name="Arai W."/>
            <person name="Tsubouchi T."/>
            <person name="Morono Y."/>
            <person name="Uchiyama I."/>
            <person name="Ito T."/>
            <person name="Fujiyama A."/>
            <person name="Inagaki F."/>
            <person name="Takami H."/>
        </authorList>
    </citation>
    <scope>NUCLEOTIDE SEQUENCE</scope>
    <source>
        <strain evidence="1">Expedition CK06-06</strain>
    </source>
</reference>
<dbReference type="EMBL" id="BARU01026097">
    <property type="protein sequence ID" value="GAH74071.1"/>
    <property type="molecule type" value="Genomic_DNA"/>
</dbReference>
<sequence>MRMGKSKVMLLLSLVVIWLGAGNSLVDAATGKDKLTLSLRSRVETEAGSGKFRMAERKAEWQPSKTAIIICDMWDRHWCKGATQRVAEMAPRMNEVVSIARDKGALIIHAPSGTIKHYENHPARKLAQSAPKAANLPEDIGKWCKWIDEKEKTLGYPVDHSDGGCDCEPKCKQGSAWRKQFDGIEIRSEDAISDSGVEIWNLLEHRGIDNVILMGVHTNMCVLGRPFGLRN</sequence>
<organism evidence="1">
    <name type="scientific">marine sediment metagenome</name>
    <dbReference type="NCBI Taxonomy" id="412755"/>
    <lineage>
        <taxon>unclassified sequences</taxon>
        <taxon>metagenomes</taxon>
        <taxon>ecological metagenomes</taxon>
    </lineage>
</organism>
<comment type="caution">
    <text evidence="1">The sequence shown here is derived from an EMBL/GenBank/DDBJ whole genome shotgun (WGS) entry which is preliminary data.</text>
</comment>